<name>A0AAD7Q835_QUISA</name>
<dbReference type="KEGG" id="qsa:O6P43_006314"/>
<evidence type="ECO:0000256" key="1">
    <source>
        <dbReference type="ARBA" id="ARBA00004123"/>
    </source>
</evidence>
<accession>A0AAD7Q835</accession>
<sequence length="326" mass="35110">MSDRISDGGVEDKMFKRKLEDELPSLNPQPKHHHQSDQGLAFELSNISSEGEIHDEHGHDYHADHGDQDPAMVARREFSCKFCNKGFPTSQALGGHQNAHRNERIILKMKKEALRMAGSCARLGEHMNPYSFNVGAASGLPFLHHRSSNMMQRIPTTSLPLWPHAEGVLGFGGHGHGGLTLANSGPEVFNSGNPNHVGLTWANPSHGGLSLANPSLGINQFNMLNNNCYWGGSATGTAGGGLIQRRDRDIMELMNRNDRNVGFCGGGGGVGGGYDIFGTSSFSSPPVTAAERSSFGIVGHLRPGNADHSRNQQLPTYDGIDLTLSL</sequence>
<dbReference type="AlphaFoldDB" id="A0AAD7Q835"/>
<evidence type="ECO:0000256" key="3">
    <source>
        <dbReference type="ARBA" id="ARBA00022771"/>
    </source>
</evidence>
<dbReference type="EMBL" id="JARAOO010000003">
    <property type="protein sequence ID" value="KAJ7976543.1"/>
    <property type="molecule type" value="Genomic_DNA"/>
</dbReference>
<dbReference type="PROSITE" id="PS00028">
    <property type="entry name" value="ZINC_FINGER_C2H2_1"/>
    <property type="match status" value="1"/>
</dbReference>
<keyword evidence="4" id="KW-0862">Zinc</keyword>
<dbReference type="GO" id="GO:0009788">
    <property type="term" value="P:negative regulation of abscisic acid-activated signaling pathway"/>
    <property type="evidence" value="ECO:0007669"/>
    <property type="project" value="InterPro"/>
</dbReference>
<keyword evidence="5" id="KW-0539">Nucleus</keyword>
<reference evidence="9" key="1">
    <citation type="journal article" date="2023" name="Science">
        <title>Elucidation of the pathway for biosynthesis of saponin adjuvants from the soapbark tree.</title>
        <authorList>
            <person name="Reed J."/>
            <person name="Orme A."/>
            <person name="El-Demerdash A."/>
            <person name="Owen C."/>
            <person name="Martin L.B.B."/>
            <person name="Misra R.C."/>
            <person name="Kikuchi S."/>
            <person name="Rejzek M."/>
            <person name="Martin A.C."/>
            <person name="Harkess A."/>
            <person name="Leebens-Mack J."/>
            <person name="Louveau T."/>
            <person name="Stephenson M.J."/>
            <person name="Osbourn A."/>
        </authorList>
    </citation>
    <scope>NUCLEOTIDE SEQUENCE</scope>
    <source>
        <strain evidence="9">S10</strain>
    </source>
</reference>
<dbReference type="GO" id="GO:0008270">
    <property type="term" value="F:zinc ion binding"/>
    <property type="evidence" value="ECO:0007669"/>
    <property type="project" value="UniProtKB-KW"/>
</dbReference>
<comment type="caution">
    <text evidence="9">The sequence shown here is derived from an EMBL/GenBank/DDBJ whole genome shotgun (WGS) entry which is preliminary data.</text>
</comment>
<dbReference type="Gene3D" id="3.30.160.60">
    <property type="entry name" value="Classic Zinc Finger"/>
    <property type="match status" value="1"/>
</dbReference>
<evidence type="ECO:0000313" key="9">
    <source>
        <dbReference type="EMBL" id="KAJ7976543.1"/>
    </source>
</evidence>
<protein>
    <submittedName>
        <fullName evidence="9">Zinc finger protein 3-like</fullName>
    </submittedName>
</protein>
<dbReference type="SUPFAM" id="SSF57667">
    <property type="entry name" value="beta-beta-alpha zinc fingers"/>
    <property type="match status" value="1"/>
</dbReference>
<evidence type="ECO:0000256" key="7">
    <source>
        <dbReference type="SAM" id="MobiDB-lite"/>
    </source>
</evidence>
<comment type="subcellular location">
    <subcellularLocation>
        <location evidence="1">Nucleus</location>
    </subcellularLocation>
</comment>
<organism evidence="9 10">
    <name type="scientific">Quillaja saponaria</name>
    <name type="common">Soap bark tree</name>
    <dbReference type="NCBI Taxonomy" id="32244"/>
    <lineage>
        <taxon>Eukaryota</taxon>
        <taxon>Viridiplantae</taxon>
        <taxon>Streptophyta</taxon>
        <taxon>Embryophyta</taxon>
        <taxon>Tracheophyta</taxon>
        <taxon>Spermatophyta</taxon>
        <taxon>Magnoliopsida</taxon>
        <taxon>eudicotyledons</taxon>
        <taxon>Gunneridae</taxon>
        <taxon>Pentapetalae</taxon>
        <taxon>rosids</taxon>
        <taxon>fabids</taxon>
        <taxon>Fabales</taxon>
        <taxon>Quillajaceae</taxon>
        <taxon>Quillaja</taxon>
    </lineage>
</organism>
<dbReference type="PANTHER" id="PTHR47287">
    <property type="entry name" value="C2H2 AND C2HC ZINC FINGERS SUPERFAMILY PROTEIN"/>
    <property type="match status" value="1"/>
</dbReference>
<dbReference type="Proteomes" id="UP001163823">
    <property type="component" value="Chromosome 3"/>
</dbReference>
<dbReference type="PROSITE" id="PS50157">
    <property type="entry name" value="ZINC_FINGER_C2H2_2"/>
    <property type="match status" value="1"/>
</dbReference>
<proteinExistence type="predicted"/>
<evidence type="ECO:0000256" key="2">
    <source>
        <dbReference type="ARBA" id="ARBA00022723"/>
    </source>
</evidence>
<dbReference type="InterPro" id="IPR013087">
    <property type="entry name" value="Znf_C2H2_type"/>
</dbReference>
<keyword evidence="10" id="KW-1185">Reference proteome</keyword>
<dbReference type="GO" id="GO:0005634">
    <property type="term" value="C:nucleus"/>
    <property type="evidence" value="ECO:0007669"/>
    <property type="project" value="UniProtKB-SubCell"/>
</dbReference>
<evidence type="ECO:0000256" key="6">
    <source>
        <dbReference type="PROSITE-ProRule" id="PRU00042"/>
    </source>
</evidence>
<dbReference type="Pfam" id="PF13912">
    <property type="entry name" value="zf-C2H2_6"/>
    <property type="match status" value="1"/>
</dbReference>
<evidence type="ECO:0000256" key="5">
    <source>
        <dbReference type="ARBA" id="ARBA00023242"/>
    </source>
</evidence>
<evidence type="ECO:0000259" key="8">
    <source>
        <dbReference type="PROSITE" id="PS50157"/>
    </source>
</evidence>
<dbReference type="InterPro" id="IPR044246">
    <property type="entry name" value="ZFP3-like"/>
</dbReference>
<dbReference type="InterPro" id="IPR036236">
    <property type="entry name" value="Znf_C2H2_sf"/>
</dbReference>
<evidence type="ECO:0000256" key="4">
    <source>
        <dbReference type="ARBA" id="ARBA00022833"/>
    </source>
</evidence>
<feature type="domain" description="C2H2-type" evidence="8">
    <location>
        <begin position="78"/>
        <end position="105"/>
    </location>
</feature>
<keyword evidence="2" id="KW-0479">Metal-binding</keyword>
<gene>
    <name evidence="9" type="ORF">O6P43_006314</name>
</gene>
<keyword evidence="3 6" id="KW-0863">Zinc-finger</keyword>
<feature type="compositionally biased region" description="Basic and acidic residues" evidence="7">
    <location>
        <begin position="1"/>
        <end position="21"/>
    </location>
</feature>
<feature type="region of interest" description="Disordered" evidence="7">
    <location>
        <begin position="1"/>
        <end position="38"/>
    </location>
</feature>
<evidence type="ECO:0000313" key="10">
    <source>
        <dbReference type="Proteomes" id="UP001163823"/>
    </source>
</evidence>
<dbReference type="PANTHER" id="PTHR47287:SF15">
    <property type="entry name" value="ZINC FINGER PROTEIN 3-LIKE"/>
    <property type="match status" value="1"/>
</dbReference>